<feature type="chain" id="PRO_5029787971" description="Prolyl 4-hydroxylase alpha subunit domain-containing protein" evidence="9">
    <location>
        <begin position="31"/>
        <end position="523"/>
    </location>
</feature>
<keyword evidence="9" id="KW-0732">Signal</keyword>
<comment type="cofactor">
    <cofactor evidence="1">
        <name>L-ascorbate</name>
        <dbReference type="ChEBI" id="CHEBI:38290"/>
    </cofactor>
</comment>
<feature type="signal peptide" evidence="9">
    <location>
        <begin position="1"/>
        <end position="30"/>
    </location>
</feature>
<feature type="compositionally biased region" description="Low complexity" evidence="8">
    <location>
        <begin position="484"/>
        <end position="494"/>
    </location>
</feature>
<feature type="region of interest" description="Disordered" evidence="8">
    <location>
        <begin position="438"/>
        <end position="523"/>
    </location>
</feature>
<dbReference type="GeneID" id="100890950"/>
<evidence type="ECO:0000256" key="5">
    <source>
        <dbReference type="ARBA" id="ARBA00022964"/>
    </source>
</evidence>
<evidence type="ECO:0000256" key="4">
    <source>
        <dbReference type="ARBA" id="ARBA00022896"/>
    </source>
</evidence>
<dbReference type="SUPFAM" id="SSF47473">
    <property type="entry name" value="EF-hand"/>
    <property type="match status" value="1"/>
</dbReference>
<name>A0A7M7SYT0_STRPU</name>
<dbReference type="EnsemblMetazoa" id="XM_030985331">
    <property type="protein sequence ID" value="XP_030841191"/>
    <property type="gene ID" value="LOC100890950"/>
</dbReference>
<evidence type="ECO:0000256" key="7">
    <source>
        <dbReference type="ARBA" id="ARBA00023004"/>
    </source>
</evidence>
<dbReference type="InterPro" id="IPR011992">
    <property type="entry name" value="EF-hand-dom_pair"/>
</dbReference>
<dbReference type="GO" id="GO:0051213">
    <property type="term" value="F:dioxygenase activity"/>
    <property type="evidence" value="ECO:0007669"/>
    <property type="project" value="UniProtKB-KW"/>
</dbReference>
<dbReference type="Pfam" id="PF13640">
    <property type="entry name" value="2OG-FeII_Oxy_3"/>
    <property type="match status" value="1"/>
</dbReference>
<dbReference type="Gene3D" id="2.60.120.620">
    <property type="entry name" value="q2cbj1_9rhob like domain"/>
    <property type="match status" value="1"/>
</dbReference>
<evidence type="ECO:0000256" key="2">
    <source>
        <dbReference type="ARBA" id="ARBA00022723"/>
    </source>
</evidence>
<evidence type="ECO:0000256" key="8">
    <source>
        <dbReference type="SAM" id="MobiDB-lite"/>
    </source>
</evidence>
<keyword evidence="4" id="KW-0847">Vitamin C</keyword>
<dbReference type="AlphaFoldDB" id="A0A7M7SYT0"/>
<evidence type="ECO:0000256" key="6">
    <source>
        <dbReference type="ARBA" id="ARBA00023002"/>
    </source>
</evidence>
<dbReference type="GO" id="GO:0016705">
    <property type="term" value="F:oxidoreductase activity, acting on paired donors, with incorporation or reduction of molecular oxygen"/>
    <property type="evidence" value="ECO:0007669"/>
    <property type="project" value="InterPro"/>
</dbReference>
<organism evidence="11 12">
    <name type="scientific">Strongylocentrotus purpuratus</name>
    <name type="common">Purple sea urchin</name>
    <dbReference type="NCBI Taxonomy" id="7668"/>
    <lineage>
        <taxon>Eukaryota</taxon>
        <taxon>Metazoa</taxon>
        <taxon>Echinodermata</taxon>
        <taxon>Eleutherozoa</taxon>
        <taxon>Echinozoa</taxon>
        <taxon>Echinoidea</taxon>
        <taxon>Euechinoidea</taxon>
        <taxon>Echinacea</taxon>
        <taxon>Camarodonta</taxon>
        <taxon>Echinidea</taxon>
        <taxon>Strongylocentrotidae</taxon>
        <taxon>Strongylocentrotus</taxon>
    </lineage>
</organism>
<dbReference type="SMART" id="SM00702">
    <property type="entry name" value="P4Hc"/>
    <property type="match status" value="1"/>
</dbReference>
<feature type="domain" description="Prolyl 4-hydroxylase alpha subunit" evidence="10">
    <location>
        <begin position="149"/>
        <end position="422"/>
    </location>
</feature>
<evidence type="ECO:0000313" key="12">
    <source>
        <dbReference type="Proteomes" id="UP000007110"/>
    </source>
</evidence>
<dbReference type="PROSITE" id="PS00018">
    <property type="entry name" value="EF_HAND_1"/>
    <property type="match status" value="2"/>
</dbReference>
<dbReference type="InterPro" id="IPR044862">
    <property type="entry name" value="Pro_4_hyd_alph_FE2OG_OXY"/>
</dbReference>
<dbReference type="PANTHER" id="PTHR10869:SF246">
    <property type="entry name" value="TRANSMEMBRANE PROLYL 4-HYDROXYLASE"/>
    <property type="match status" value="1"/>
</dbReference>
<evidence type="ECO:0000256" key="3">
    <source>
        <dbReference type="ARBA" id="ARBA00022837"/>
    </source>
</evidence>
<keyword evidence="5" id="KW-0223">Dioxygenase</keyword>
<dbReference type="GO" id="GO:0005506">
    <property type="term" value="F:iron ion binding"/>
    <property type="evidence" value="ECO:0007669"/>
    <property type="project" value="InterPro"/>
</dbReference>
<feature type="compositionally biased region" description="Acidic residues" evidence="8">
    <location>
        <begin position="450"/>
        <end position="474"/>
    </location>
</feature>
<proteinExistence type="predicted"/>
<keyword evidence="6" id="KW-0560">Oxidoreductase</keyword>
<keyword evidence="12" id="KW-1185">Reference proteome</keyword>
<dbReference type="PANTHER" id="PTHR10869">
    <property type="entry name" value="PROLYL 4-HYDROXYLASE ALPHA SUBUNIT"/>
    <property type="match status" value="1"/>
</dbReference>
<reference evidence="11" key="2">
    <citation type="submission" date="2021-01" db="UniProtKB">
        <authorList>
            <consortium name="EnsemblMetazoa"/>
        </authorList>
    </citation>
    <scope>IDENTIFICATION</scope>
</reference>
<feature type="compositionally biased region" description="Basic and acidic residues" evidence="8">
    <location>
        <begin position="499"/>
        <end position="523"/>
    </location>
</feature>
<evidence type="ECO:0000313" key="11">
    <source>
        <dbReference type="EnsemblMetazoa" id="XP_030841191"/>
    </source>
</evidence>
<keyword evidence="7" id="KW-0408">Iron</keyword>
<reference evidence="12" key="1">
    <citation type="submission" date="2015-02" db="EMBL/GenBank/DDBJ databases">
        <title>Genome sequencing for Strongylocentrotus purpuratus.</title>
        <authorList>
            <person name="Murali S."/>
            <person name="Liu Y."/>
            <person name="Vee V."/>
            <person name="English A."/>
            <person name="Wang M."/>
            <person name="Skinner E."/>
            <person name="Han Y."/>
            <person name="Muzny D.M."/>
            <person name="Worley K.C."/>
            <person name="Gibbs R.A."/>
        </authorList>
    </citation>
    <scope>NUCLEOTIDE SEQUENCE</scope>
</reference>
<feature type="region of interest" description="Disordered" evidence="8">
    <location>
        <begin position="32"/>
        <end position="79"/>
    </location>
</feature>
<sequence>MHWELDKGTGERVCLKCVVVLLAILSLANSSSVLSDGDSSAGADDTNTGNTAADDTNARNTAADDMGTGNAAADDTNTGNTAAIEVDDVENDVGDDVIVDAAVEKEGNLDPVDERIRLYQYDPVEVGHIRYVEISLGRYVQLKTIAVKPPAFEISNFLTPEECERIKELALDAGLLTSLTVGKNLLYSGIDETKVIYNATEWKQKFAECDNNTDKILDFTEVLHCLPGLQEGELVPPAILDTLYVQLKLDLDSDGLIDAKELWLIHLENKTIEIEEWLSRWRGGELPKVPRRGRHRISEQAWIEWENSTDPTIMAIRDRYITILYYLQNVEGGGETAFPLAEFENVSIEYRKNLKSDYDYTDLKHNCYKNLNVKPEFGKAIMWYNYYIDEATGWMSSRNTHSLHGGCEVTEGTKWIANNWITVDDVYERQMELHARRFQPTEDNKKAESENETGVDENDRTEEDDIPNEAEDEGIDKGEKESNNDNINDLTNDNAISTDETHESTPSTDKTESDDLPKGHTEF</sequence>
<evidence type="ECO:0000256" key="1">
    <source>
        <dbReference type="ARBA" id="ARBA00001961"/>
    </source>
</evidence>
<accession>A0A7M7SYT0</accession>
<dbReference type="RefSeq" id="XP_030841191.1">
    <property type="nucleotide sequence ID" value="XM_030985331.1"/>
</dbReference>
<keyword evidence="3" id="KW-0106">Calcium</keyword>
<feature type="compositionally biased region" description="Basic and acidic residues" evidence="8">
    <location>
        <begin position="438"/>
        <end position="449"/>
    </location>
</feature>
<protein>
    <recommendedName>
        <fullName evidence="10">Prolyl 4-hydroxylase alpha subunit domain-containing protein</fullName>
    </recommendedName>
</protein>
<dbReference type="InterPro" id="IPR018247">
    <property type="entry name" value="EF_Hand_1_Ca_BS"/>
</dbReference>
<keyword evidence="2" id="KW-0479">Metal-binding</keyword>
<dbReference type="InterPro" id="IPR045054">
    <property type="entry name" value="P4HA-like"/>
</dbReference>
<evidence type="ECO:0000256" key="9">
    <source>
        <dbReference type="SAM" id="SignalP"/>
    </source>
</evidence>
<dbReference type="Proteomes" id="UP000007110">
    <property type="component" value="Unassembled WGS sequence"/>
</dbReference>
<dbReference type="InterPro" id="IPR006620">
    <property type="entry name" value="Pro_4_hyd_alph"/>
</dbReference>
<evidence type="ECO:0000259" key="10">
    <source>
        <dbReference type="SMART" id="SM00702"/>
    </source>
</evidence>
<dbReference type="GO" id="GO:0031418">
    <property type="term" value="F:L-ascorbic acid binding"/>
    <property type="evidence" value="ECO:0007669"/>
    <property type="project" value="UniProtKB-KW"/>
</dbReference>